<evidence type="ECO:0000313" key="1">
    <source>
        <dbReference type="EMBL" id="MFD1315843.1"/>
    </source>
</evidence>
<dbReference type="InterPro" id="IPR023214">
    <property type="entry name" value="HAD_sf"/>
</dbReference>
<keyword evidence="1" id="KW-0378">Hydrolase</keyword>
<dbReference type="SFLD" id="SFLDS00003">
    <property type="entry name" value="Haloacid_Dehalogenase"/>
    <property type="match status" value="1"/>
</dbReference>
<dbReference type="Gene3D" id="1.10.150.240">
    <property type="entry name" value="Putative phosphatase, domain 2"/>
    <property type="match status" value="1"/>
</dbReference>
<dbReference type="SFLD" id="SFLDG01129">
    <property type="entry name" value="C1.5:_HAD__Beta-PGM__Phosphata"/>
    <property type="match status" value="1"/>
</dbReference>
<reference evidence="2" key="1">
    <citation type="journal article" date="2019" name="Int. J. Syst. Evol. Microbiol.">
        <title>The Global Catalogue of Microorganisms (GCM) 10K type strain sequencing project: providing services to taxonomists for standard genome sequencing and annotation.</title>
        <authorList>
            <consortium name="The Broad Institute Genomics Platform"/>
            <consortium name="The Broad Institute Genome Sequencing Center for Infectious Disease"/>
            <person name="Wu L."/>
            <person name="Ma J."/>
        </authorList>
    </citation>
    <scope>NUCLEOTIDE SEQUENCE [LARGE SCALE GENOMIC DNA]</scope>
    <source>
        <strain evidence="2">CCUG 61485</strain>
    </source>
</reference>
<dbReference type="PANTHER" id="PTHR43611:SF3">
    <property type="entry name" value="FLAVIN MONONUCLEOTIDE HYDROLASE 1, CHLOROPLATIC"/>
    <property type="match status" value="1"/>
</dbReference>
<dbReference type="PANTHER" id="PTHR43611">
    <property type="entry name" value="ALPHA-D-GLUCOSE 1-PHOSPHATE PHOSPHATASE"/>
    <property type="match status" value="1"/>
</dbReference>
<dbReference type="Pfam" id="PF13419">
    <property type="entry name" value="HAD_2"/>
    <property type="match status" value="1"/>
</dbReference>
<keyword evidence="2" id="KW-1185">Reference proteome</keyword>
<dbReference type="GO" id="GO:0016787">
    <property type="term" value="F:hydrolase activity"/>
    <property type="evidence" value="ECO:0007669"/>
    <property type="project" value="UniProtKB-KW"/>
</dbReference>
<dbReference type="CDD" id="cd02603">
    <property type="entry name" value="HAD_sEH-N_like"/>
    <property type="match status" value="1"/>
</dbReference>
<dbReference type="NCBIfam" id="TIGR01509">
    <property type="entry name" value="HAD-SF-IA-v3"/>
    <property type="match status" value="1"/>
</dbReference>
<evidence type="ECO:0000313" key="2">
    <source>
        <dbReference type="Proteomes" id="UP001597201"/>
    </source>
</evidence>
<comment type="caution">
    <text evidence="1">The sequence shown here is derived from an EMBL/GenBank/DDBJ whole genome shotgun (WGS) entry which is preliminary data.</text>
</comment>
<gene>
    <name evidence="1" type="ORF">ACFQ39_09460</name>
</gene>
<sequence length="207" mass="24530">MSNTTINTIVFDLGGVLIDWSPRYLYDKVFNGDIEKSKWFLENICTPEWNVEQDAGKPLDLATSELIKKHPDQAEYIQMYYDRWQEMLGKPIKEIVHLLERFKFQEIYKLYALTNWSDETFPVALERFDFLNLFEGIVVSGQELTRKPFPKIYQILMDRYEVVPHQSVFIDDNLENVLGAKDMGFHAFQFKNPEKLFRDLKQLGIQF</sequence>
<name>A0ABW3Y3J5_9FLAO</name>
<dbReference type="Gene3D" id="3.40.50.1000">
    <property type="entry name" value="HAD superfamily/HAD-like"/>
    <property type="match status" value="1"/>
</dbReference>
<dbReference type="InterPro" id="IPR036412">
    <property type="entry name" value="HAD-like_sf"/>
</dbReference>
<dbReference type="EMBL" id="JBHTMY010000003">
    <property type="protein sequence ID" value="MFD1315843.1"/>
    <property type="molecule type" value="Genomic_DNA"/>
</dbReference>
<dbReference type="InterPro" id="IPR006439">
    <property type="entry name" value="HAD-SF_hydro_IA"/>
</dbReference>
<dbReference type="SUPFAM" id="SSF56784">
    <property type="entry name" value="HAD-like"/>
    <property type="match status" value="1"/>
</dbReference>
<dbReference type="InterPro" id="IPR041492">
    <property type="entry name" value="HAD_2"/>
</dbReference>
<dbReference type="InterPro" id="IPR023198">
    <property type="entry name" value="PGP-like_dom2"/>
</dbReference>
<protein>
    <submittedName>
        <fullName evidence="1">HAD family hydrolase</fullName>
    </submittedName>
</protein>
<accession>A0ABW3Y3J5</accession>
<dbReference type="Proteomes" id="UP001597201">
    <property type="component" value="Unassembled WGS sequence"/>
</dbReference>
<dbReference type="RefSeq" id="WP_377178402.1">
    <property type="nucleotide sequence ID" value="NZ_JBHTMY010000003.1"/>
</dbReference>
<proteinExistence type="predicted"/>
<organism evidence="1 2">
    <name type="scientific">Namhaeicola litoreus</name>
    <dbReference type="NCBI Taxonomy" id="1052145"/>
    <lineage>
        <taxon>Bacteria</taxon>
        <taxon>Pseudomonadati</taxon>
        <taxon>Bacteroidota</taxon>
        <taxon>Flavobacteriia</taxon>
        <taxon>Flavobacteriales</taxon>
        <taxon>Flavobacteriaceae</taxon>
        <taxon>Namhaeicola</taxon>
    </lineage>
</organism>